<evidence type="ECO:0000313" key="3">
    <source>
        <dbReference type="Proteomes" id="UP000043699"/>
    </source>
</evidence>
<dbReference type="Proteomes" id="UP000043699">
    <property type="component" value="Unassembled WGS sequence"/>
</dbReference>
<dbReference type="InterPro" id="IPR051532">
    <property type="entry name" value="Ester_Hydrolysis_Enzymes"/>
</dbReference>
<protein>
    <submittedName>
        <fullName evidence="2">Spore germination lipase LipC</fullName>
    </submittedName>
</protein>
<name>A0A098ELL6_9BACL</name>
<dbReference type="SUPFAM" id="SSF52266">
    <property type="entry name" value="SGNH hydrolase"/>
    <property type="match status" value="1"/>
</dbReference>
<dbReference type="STRING" id="1499687.BN1080_01613"/>
<dbReference type="GO" id="GO:0004622">
    <property type="term" value="F:phosphatidylcholine lysophospholipase activity"/>
    <property type="evidence" value="ECO:0007669"/>
    <property type="project" value="TreeGrafter"/>
</dbReference>
<accession>A0A098ELL6</accession>
<dbReference type="PANTHER" id="PTHR30383">
    <property type="entry name" value="THIOESTERASE 1/PROTEASE 1/LYSOPHOSPHOLIPASE L1"/>
    <property type="match status" value="1"/>
</dbReference>
<dbReference type="InterPro" id="IPR036514">
    <property type="entry name" value="SGNH_hydro_sf"/>
</dbReference>
<dbReference type="AlphaFoldDB" id="A0A098ELL6"/>
<feature type="domain" description="SGNH hydrolase-type esterase" evidence="1">
    <location>
        <begin position="64"/>
        <end position="256"/>
    </location>
</feature>
<keyword evidence="3" id="KW-1185">Reference proteome</keyword>
<proteinExistence type="predicted"/>
<dbReference type="InterPro" id="IPR013830">
    <property type="entry name" value="SGNH_hydro"/>
</dbReference>
<reference evidence="2 3" key="1">
    <citation type="submission" date="2014-09" db="EMBL/GenBank/DDBJ databases">
        <authorList>
            <person name="Urmite Genomes Urmite Genomes"/>
        </authorList>
    </citation>
    <scope>NUCLEOTIDE SEQUENCE [LARGE SCALE GENOMIC DNA]</scope>
    <source>
        <strain evidence="2 3">ES2</strain>
    </source>
</reference>
<dbReference type="Pfam" id="PF13472">
    <property type="entry name" value="Lipase_GDSL_2"/>
    <property type="match status" value="1"/>
</dbReference>
<organism evidence="2 3">
    <name type="scientific">Planococcus massiliensis</name>
    <dbReference type="NCBI Taxonomy" id="1499687"/>
    <lineage>
        <taxon>Bacteria</taxon>
        <taxon>Bacillati</taxon>
        <taxon>Bacillota</taxon>
        <taxon>Bacilli</taxon>
        <taxon>Bacillales</taxon>
        <taxon>Caryophanaceae</taxon>
        <taxon>Planococcus</taxon>
    </lineage>
</organism>
<dbReference type="EMBL" id="CCXS01000001">
    <property type="protein sequence ID" value="CEG22680.1"/>
    <property type="molecule type" value="Genomic_DNA"/>
</dbReference>
<gene>
    <name evidence="2" type="primary">lipC</name>
    <name evidence="2" type="ORF">BN1080_01613</name>
</gene>
<dbReference type="PANTHER" id="PTHR30383:SF27">
    <property type="entry name" value="SPORE GERMINATION LIPASE LIPC"/>
    <property type="match status" value="1"/>
</dbReference>
<dbReference type="PROSITE" id="PS51257">
    <property type="entry name" value="PROKAR_LIPOPROTEIN"/>
    <property type="match status" value="1"/>
</dbReference>
<evidence type="ECO:0000259" key="1">
    <source>
        <dbReference type="Pfam" id="PF13472"/>
    </source>
</evidence>
<evidence type="ECO:0000313" key="2">
    <source>
        <dbReference type="EMBL" id="CEG22680.1"/>
    </source>
</evidence>
<sequence>MDSAKGATKLKRILFIIFLAAGILAGCSSSFIFGKDEAEPRVPIAFTEYRVPPNFVPQALIITALGDSLSQGVGDTENFGGYTGRLADEISEWPGVRGTIVENTAKRGRRSDQLLAMFPKGALTGPISEADYVTMTIGGNDIMKIVKRDLFSLNIEAFKDELVLYENRYRTIFKSIRAINPSVPIIAIGIYNPFSLITDEVEEFDEIITNYNDAMKEITEEDPLACFVPVEDLFVSNDNLVYHTDFFHPNSKGYELMTERILERMGECGFSYQE</sequence>
<dbReference type="Gene3D" id="3.40.50.1110">
    <property type="entry name" value="SGNH hydrolase"/>
    <property type="match status" value="1"/>
</dbReference>